<evidence type="ECO:0000256" key="5">
    <source>
        <dbReference type="RuleBase" id="RU362076"/>
    </source>
</evidence>
<dbReference type="Proteomes" id="UP000287502">
    <property type="component" value="Chromosome"/>
</dbReference>
<evidence type="ECO:0000313" key="10">
    <source>
        <dbReference type="Proteomes" id="UP000287502"/>
    </source>
</evidence>
<comment type="similarity">
    <text evidence="1 5">Belongs to the FlgD family.</text>
</comment>
<dbReference type="OrthoDB" id="9785233at2"/>
<evidence type="ECO:0000256" key="2">
    <source>
        <dbReference type="ARBA" id="ARBA00016013"/>
    </source>
</evidence>
<comment type="function">
    <text evidence="4 5">Required for flagellar hook formation. May act as a scaffolding protein.</text>
</comment>
<evidence type="ECO:0000259" key="7">
    <source>
        <dbReference type="Pfam" id="PF13860"/>
    </source>
</evidence>
<dbReference type="Gene3D" id="2.30.30.910">
    <property type="match status" value="1"/>
</dbReference>
<feature type="domain" description="FlgD/Vpr Ig-like" evidence="7">
    <location>
        <begin position="109"/>
        <end position="183"/>
    </location>
</feature>
<dbReference type="Pfam" id="PF13861">
    <property type="entry name" value="FLgD_tudor"/>
    <property type="match status" value="1"/>
</dbReference>
<evidence type="ECO:0000256" key="3">
    <source>
        <dbReference type="ARBA" id="ARBA00022795"/>
    </source>
</evidence>
<accession>A0A410JW56</accession>
<dbReference type="InterPro" id="IPR025965">
    <property type="entry name" value="FlgD/Vpr_Ig-like"/>
</dbReference>
<dbReference type="KEGG" id="gtl:EP073_02900"/>
<dbReference type="AlphaFoldDB" id="A0A410JW56"/>
<dbReference type="InterPro" id="IPR025963">
    <property type="entry name" value="FLgD_Tudor"/>
</dbReference>
<keyword evidence="10" id="KW-1185">Reference proteome</keyword>
<evidence type="ECO:0000313" key="9">
    <source>
        <dbReference type="EMBL" id="QAR32383.1"/>
    </source>
</evidence>
<keyword evidence="3 5" id="KW-1005">Bacterial flagellum biogenesis</keyword>
<feature type="compositionally biased region" description="Low complexity" evidence="6">
    <location>
        <begin position="14"/>
        <end position="25"/>
    </location>
</feature>
<reference evidence="9 10" key="1">
    <citation type="submission" date="2019-01" db="EMBL/GenBank/DDBJ databases">
        <title>Geovibrio thiophilus DSM 11263, complete genome.</title>
        <authorList>
            <person name="Spring S."/>
            <person name="Bunk B."/>
            <person name="Sproer C."/>
        </authorList>
    </citation>
    <scope>NUCLEOTIDE SEQUENCE [LARGE SCALE GENOMIC DNA]</scope>
    <source>
        <strain evidence="9 10">DSM 11263</strain>
    </source>
</reference>
<dbReference type="InterPro" id="IPR005648">
    <property type="entry name" value="FlgD"/>
</dbReference>
<dbReference type="Gene3D" id="2.60.40.4070">
    <property type="match status" value="1"/>
</dbReference>
<organism evidence="9 10">
    <name type="scientific">Geovibrio thiophilus</name>
    <dbReference type="NCBI Taxonomy" id="139438"/>
    <lineage>
        <taxon>Bacteria</taxon>
        <taxon>Pseudomonadati</taxon>
        <taxon>Deferribacterota</taxon>
        <taxon>Deferribacteres</taxon>
        <taxon>Deferribacterales</taxon>
        <taxon>Geovibrionaceae</taxon>
        <taxon>Geovibrio</taxon>
    </lineage>
</organism>
<feature type="domain" description="FlgD Tudor-like" evidence="8">
    <location>
        <begin position="94"/>
        <end position="223"/>
    </location>
</feature>
<name>A0A410JW56_9BACT</name>
<evidence type="ECO:0000259" key="8">
    <source>
        <dbReference type="Pfam" id="PF13861"/>
    </source>
</evidence>
<dbReference type="Pfam" id="PF13860">
    <property type="entry name" value="FlgD_ig"/>
    <property type="match status" value="1"/>
</dbReference>
<feature type="compositionally biased region" description="Polar residues" evidence="6">
    <location>
        <begin position="1"/>
        <end position="13"/>
    </location>
</feature>
<feature type="region of interest" description="Disordered" evidence="6">
    <location>
        <begin position="1"/>
        <end position="25"/>
    </location>
</feature>
<evidence type="ECO:0000256" key="6">
    <source>
        <dbReference type="SAM" id="MobiDB-lite"/>
    </source>
</evidence>
<evidence type="ECO:0000256" key="1">
    <source>
        <dbReference type="ARBA" id="ARBA00010577"/>
    </source>
</evidence>
<dbReference type="EMBL" id="CP035108">
    <property type="protein sequence ID" value="QAR32383.1"/>
    <property type="molecule type" value="Genomic_DNA"/>
</dbReference>
<gene>
    <name evidence="9" type="ORF">EP073_02900</name>
</gene>
<proteinExistence type="inferred from homology"/>
<evidence type="ECO:0000256" key="4">
    <source>
        <dbReference type="ARBA" id="ARBA00024746"/>
    </source>
</evidence>
<dbReference type="Pfam" id="PF03963">
    <property type="entry name" value="FlgD"/>
    <property type="match status" value="1"/>
</dbReference>
<dbReference type="GO" id="GO:0044781">
    <property type="term" value="P:bacterial-type flagellum organization"/>
    <property type="evidence" value="ECO:0007669"/>
    <property type="project" value="UniProtKB-UniRule"/>
</dbReference>
<protein>
    <recommendedName>
        <fullName evidence="2 5">Basal-body rod modification protein FlgD</fullName>
    </recommendedName>
</protein>
<sequence>MTTISDSVQNILNGGSSTTTTTKETGTTEMDMMDFLNLFISQLKNQDPLEPMDNNQLTSQTSQFSMVEQLVSINEAVEKLVDGGSTSNDIDSLFSASSFIGKMVEYEGNSFVFDGESAVMDFDLDTASYSTEIYVYDTDGNLINAVNAGQLDSGRNSIAWDGTDSEGEAVEAGQYKYVVKAYDSTGAEVSVTTYGNGYVSGVSQEDGKIVFDLFGEELDADKVIAVRSY</sequence>
<dbReference type="RefSeq" id="WP_128465670.1">
    <property type="nucleotide sequence ID" value="NZ_CP035108.1"/>
</dbReference>